<evidence type="ECO:0000256" key="2">
    <source>
        <dbReference type="ARBA" id="ARBA00010742"/>
    </source>
</evidence>
<protein>
    <recommendedName>
        <fullName evidence="4">SsuA/THI5-like domain-containing protein</fullName>
    </recommendedName>
</protein>
<dbReference type="PANTHER" id="PTHR30024">
    <property type="entry name" value="ALIPHATIC SULFONATES-BINDING PROTEIN-RELATED"/>
    <property type="match status" value="1"/>
</dbReference>
<evidence type="ECO:0000313" key="5">
    <source>
        <dbReference type="EMBL" id="SVB74301.1"/>
    </source>
</evidence>
<dbReference type="InterPro" id="IPR015168">
    <property type="entry name" value="SsuA/THI5"/>
</dbReference>
<evidence type="ECO:0000256" key="1">
    <source>
        <dbReference type="ARBA" id="ARBA00004418"/>
    </source>
</evidence>
<dbReference type="Pfam" id="PF09084">
    <property type="entry name" value="NMT1"/>
    <property type="match status" value="1"/>
</dbReference>
<evidence type="ECO:0000256" key="3">
    <source>
        <dbReference type="ARBA" id="ARBA00022729"/>
    </source>
</evidence>
<dbReference type="EMBL" id="UINC01055435">
    <property type="protein sequence ID" value="SVB74301.1"/>
    <property type="molecule type" value="Genomic_DNA"/>
</dbReference>
<organism evidence="5">
    <name type="scientific">marine metagenome</name>
    <dbReference type="NCBI Taxonomy" id="408172"/>
    <lineage>
        <taxon>unclassified sequences</taxon>
        <taxon>metagenomes</taxon>
        <taxon>ecological metagenomes</taxon>
    </lineage>
</organism>
<dbReference type="GO" id="GO:0042597">
    <property type="term" value="C:periplasmic space"/>
    <property type="evidence" value="ECO:0007669"/>
    <property type="project" value="UniProtKB-SubCell"/>
</dbReference>
<proteinExistence type="inferred from homology"/>
<name>A0A382GJF1_9ZZZZ</name>
<dbReference type="Gene3D" id="3.40.190.10">
    <property type="entry name" value="Periplasmic binding protein-like II"/>
    <property type="match status" value="2"/>
</dbReference>
<keyword evidence="3" id="KW-0732">Signal</keyword>
<dbReference type="SUPFAM" id="SSF53850">
    <property type="entry name" value="Periplasmic binding protein-like II"/>
    <property type="match status" value="1"/>
</dbReference>
<gene>
    <name evidence="5" type="ORF">METZ01_LOCUS227155</name>
</gene>
<dbReference type="GO" id="GO:0042918">
    <property type="term" value="P:alkanesulfonate transmembrane transport"/>
    <property type="evidence" value="ECO:0007669"/>
    <property type="project" value="TreeGrafter"/>
</dbReference>
<dbReference type="PANTHER" id="PTHR30024:SF47">
    <property type="entry name" value="TAURINE-BINDING PERIPLASMIC PROTEIN"/>
    <property type="match status" value="1"/>
</dbReference>
<evidence type="ECO:0000259" key="4">
    <source>
        <dbReference type="Pfam" id="PF09084"/>
    </source>
</evidence>
<reference evidence="5" key="1">
    <citation type="submission" date="2018-05" db="EMBL/GenBank/DDBJ databases">
        <authorList>
            <person name="Lanie J.A."/>
            <person name="Ng W.-L."/>
            <person name="Kazmierczak K.M."/>
            <person name="Andrzejewski T.M."/>
            <person name="Davidsen T.M."/>
            <person name="Wayne K.J."/>
            <person name="Tettelin H."/>
            <person name="Glass J.I."/>
            <person name="Rusch D."/>
            <person name="Podicherti R."/>
            <person name="Tsui H.-C.T."/>
            <person name="Winkler M.E."/>
        </authorList>
    </citation>
    <scope>NUCLEOTIDE SEQUENCE</scope>
</reference>
<accession>A0A382GJF1</accession>
<dbReference type="AlphaFoldDB" id="A0A382GJF1"/>
<sequence>MFNRMTVGLFLGSIAAFCLTASVANSAANQVRVAFFLEWATPNQEAKVKKLYDDALGVPVKWTNFATGVEMTEAMLSGDIDISYSQGMTPFVNAVNAKAPIKLVDVAVEYGMGGTGCVVSNASGISKANVKELEGKKVAVPLNTMADYAMRMIAKHLGADVSKFQLVDMEPADGAVALVDGNVVMACMFGKNSIDKGLTAGKMLMTTKEATAAGITSFDITSVTDKFLKENPEMVRTFLEVTAEANATWAAGKSDIKIIAKDAGMTVAKTKNQMAGFQFPTPSEQKKSWMNKGGKVENMLKFMGKMFGTAENPALANYYQTMNASFLP</sequence>
<comment type="similarity">
    <text evidence="2">Belongs to the bacterial solute-binding protein SsuA/TauA family.</text>
</comment>
<feature type="domain" description="SsuA/THI5-like" evidence="4">
    <location>
        <begin position="57"/>
        <end position="246"/>
    </location>
</feature>
<comment type="subcellular location">
    <subcellularLocation>
        <location evidence="1">Periplasm</location>
    </subcellularLocation>
</comment>